<gene>
    <name evidence="3" type="ORF">SPACI_009980</name>
</gene>
<evidence type="ECO:0000256" key="2">
    <source>
        <dbReference type="SAM" id="SignalP"/>
    </source>
</evidence>
<dbReference type="RefSeq" id="WP_093793614.1">
    <property type="nucleotide sequence ID" value="NZ_CP155571.1"/>
</dbReference>
<feature type="transmembrane region" description="Helical" evidence="1">
    <location>
        <begin position="325"/>
        <end position="344"/>
    </location>
</feature>
<keyword evidence="1" id="KW-1133">Transmembrane helix</keyword>
<keyword evidence="1" id="KW-0472">Membrane</keyword>
<evidence type="ECO:0000313" key="4">
    <source>
        <dbReference type="Proteomes" id="UP000216052"/>
    </source>
</evidence>
<name>A0ABZ3IYM2_SPOA4</name>
<organism evidence="3 4">
    <name type="scientific">Sporomusa acidovorans (strain ATCC 49682 / DSM 3132 / Mol)</name>
    <dbReference type="NCBI Taxonomy" id="1123286"/>
    <lineage>
        <taxon>Bacteria</taxon>
        <taxon>Bacillati</taxon>
        <taxon>Bacillota</taxon>
        <taxon>Negativicutes</taxon>
        <taxon>Selenomonadales</taxon>
        <taxon>Sporomusaceae</taxon>
        <taxon>Sporomusa</taxon>
    </lineage>
</organism>
<evidence type="ECO:0000313" key="3">
    <source>
        <dbReference type="EMBL" id="XFO70998.1"/>
    </source>
</evidence>
<feature type="transmembrane region" description="Helical" evidence="1">
    <location>
        <begin position="356"/>
        <end position="379"/>
    </location>
</feature>
<feature type="signal peptide" evidence="2">
    <location>
        <begin position="1"/>
        <end position="24"/>
    </location>
</feature>
<protein>
    <submittedName>
        <fullName evidence="3">Uncharacterized protein</fullName>
    </submittedName>
</protein>
<dbReference type="EMBL" id="CP155571">
    <property type="protein sequence ID" value="XFO70998.1"/>
    <property type="molecule type" value="Genomic_DNA"/>
</dbReference>
<keyword evidence="2" id="KW-0732">Signal</keyword>
<feature type="transmembrane region" description="Helical" evidence="1">
    <location>
        <begin position="479"/>
        <end position="499"/>
    </location>
</feature>
<feature type="chain" id="PRO_5047118066" evidence="2">
    <location>
        <begin position="25"/>
        <end position="547"/>
    </location>
</feature>
<feature type="transmembrane region" description="Helical" evidence="1">
    <location>
        <begin position="391"/>
        <end position="413"/>
    </location>
</feature>
<sequence>MPSKRALSGLLAVLLVLVAIAGHAKDGLSFSCQFPYYLGKARDSVAPGTPTAALFSIENRNAAAQEAVVTISLPPGFQPAGTQANWEINQSADRYVLTRNVLLAGGYSQWYDLLSLQVAADLPPGRYQAAITAGTITQQVPVTVTEGKGNAAAALTIAGIVLPLDKDGKTDERMGRNTLVLRDRQWDYYKNLLAGKGASNQEIEAIHPVTHLGVDIANSAGVQKLVVVTVRLLDAVSHQPVNGLFTPGATNEDVNGGALDSQKNYLEVFTAINGDERQRLQIPVYADERDLTGGDYLLQAELHDGVTSTLVYEAPLTVVKKDNRAMAVVSIAVLAVLAGLFVAVRRLRQVLTLLKTRWLVTIALFGAAAFAIVTVPSTLANDFFHIVMGPFSVLITGLFSGVFLYMMVVALIILIPRPGVVALMTIVRMLLGMLAFGQVSPISLLSYSLQALLLEIMIYGSGMYSWLQKREQDSLPVGKMLLLAVSCGAADMISTYVGLQAMAFLYRLYYAAWYIGMVLVINGFIYTAVGAVCGMFLGNRLARVGGD</sequence>
<reference evidence="3" key="1">
    <citation type="submission" date="2024-05" db="EMBL/GenBank/DDBJ databases">
        <title>Isolation and characterization of Sporomusa carbonis sp. nov., a carboxydotrophic hydrogenogen in the genus of Sporomusa isolated from a charcoal burning pile.</title>
        <authorList>
            <person name="Boeer T."/>
            <person name="Rosenbaum F."/>
            <person name="Eysell L."/>
            <person name="Mueller V."/>
            <person name="Daniel R."/>
            <person name="Poehlein A."/>
        </authorList>
    </citation>
    <scope>NUCLEOTIDE SEQUENCE [LARGE SCALE GENOMIC DNA]</scope>
    <source>
        <strain evidence="3">DSM 3132</strain>
    </source>
</reference>
<accession>A0ABZ3IYM2</accession>
<evidence type="ECO:0000256" key="1">
    <source>
        <dbReference type="SAM" id="Phobius"/>
    </source>
</evidence>
<keyword evidence="4" id="KW-1185">Reference proteome</keyword>
<keyword evidence="1" id="KW-0812">Transmembrane</keyword>
<proteinExistence type="predicted"/>
<feature type="transmembrane region" description="Helical" evidence="1">
    <location>
        <begin position="420"/>
        <end position="439"/>
    </location>
</feature>
<feature type="transmembrane region" description="Helical" evidence="1">
    <location>
        <begin position="511"/>
        <end position="537"/>
    </location>
</feature>
<feature type="transmembrane region" description="Helical" evidence="1">
    <location>
        <begin position="445"/>
        <end position="467"/>
    </location>
</feature>
<dbReference type="Proteomes" id="UP000216052">
    <property type="component" value="Chromosome"/>
</dbReference>